<reference evidence="1 2" key="1">
    <citation type="submission" date="2022-06" db="EMBL/GenBank/DDBJ databases">
        <title>Sequencing the genomes of 1000 actinobacteria strains.</title>
        <authorList>
            <person name="Klenk H.-P."/>
        </authorList>
    </citation>
    <scope>NUCLEOTIDE SEQUENCE [LARGE SCALE GENOMIC DNA]</scope>
    <source>
        <strain evidence="1 2">DSM 44170</strain>
    </source>
</reference>
<organism evidence="1 2">
    <name type="scientific">Nonomuraea roseoviolacea subsp. carminata</name>
    <dbReference type="NCBI Taxonomy" id="160689"/>
    <lineage>
        <taxon>Bacteria</taxon>
        <taxon>Bacillati</taxon>
        <taxon>Actinomycetota</taxon>
        <taxon>Actinomycetes</taxon>
        <taxon>Streptosporangiales</taxon>
        <taxon>Streptosporangiaceae</taxon>
        <taxon>Nonomuraea</taxon>
    </lineage>
</organism>
<protein>
    <submittedName>
        <fullName evidence="1">Uncharacterized protein</fullName>
    </submittedName>
</protein>
<sequence length="89" mass="9447">MSEVRAGVSIYQPRASEMTLRPHPESKTLFFTLSTDHVWFALNAADSDVAAEAEAMDRLAELATEAAARLRALHTVMAGATAEGGGGRS</sequence>
<evidence type="ECO:0000313" key="1">
    <source>
        <dbReference type="EMBL" id="MCP2344536.1"/>
    </source>
</evidence>
<accession>A0ABT1JS15</accession>
<evidence type="ECO:0000313" key="2">
    <source>
        <dbReference type="Proteomes" id="UP001320766"/>
    </source>
</evidence>
<proteinExistence type="predicted"/>
<comment type="caution">
    <text evidence="1">The sequence shown here is derived from an EMBL/GenBank/DDBJ whole genome shotgun (WGS) entry which is preliminary data.</text>
</comment>
<gene>
    <name evidence="1" type="ORF">HD595_000658</name>
</gene>
<dbReference type="Proteomes" id="UP001320766">
    <property type="component" value="Unassembled WGS sequence"/>
</dbReference>
<name>A0ABT1JS15_9ACTN</name>
<dbReference type="RefSeq" id="WP_253765489.1">
    <property type="nucleotide sequence ID" value="NZ_BAAAVE010000035.1"/>
</dbReference>
<keyword evidence="2" id="KW-1185">Reference proteome</keyword>
<dbReference type="EMBL" id="JAMZEC010000001">
    <property type="protein sequence ID" value="MCP2344536.1"/>
    <property type="molecule type" value="Genomic_DNA"/>
</dbReference>